<dbReference type="Gene3D" id="3.40.50.150">
    <property type="entry name" value="Vaccinia Virus protein VP39"/>
    <property type="match status" value="1"/>
</dbReference>
<keyword evidence="1 4" id="KW-0489">Methyltransferase</keyword>
<organism evidence="4 6">
    <name type="scientific">Holdemania massiliensis</name>
    <dbReference type="NCBI Taxonomy" id="1468449"/>
    <lineage>
        <taxon>Bacteria</taxon>
        <taxon>Bacillati</taxon>
        <taxon>Bacillota</taxon>
        <taxon>Erysipelotrichia</taxon>
        <taxon>Erysipelotrichales</taxon>
        <taxon>Erysipelotrichaceae</taxon>
        <taxon>Holdemania</taxon>
    </lineage>
</organism>
<dbReference type="PANTHER" id="PTHR43836:SF2">
    <property type="entry name" value="CATECHOL O-METHYLTRANSFERASE 1-RELATED"/>
    <property type="match status" value="1"/>
</dbReference>
<evidence type="ECO:0000313" key="4">
    <source>
        <dbReference type="EMBL" id="MSA89638.1"/>
    </source>
</evidence>
<evidence type="ECO:0000256" key="1">
    <source>
        <dbReference type="ARBA" id="ARBA00022603"/>
    </source>
</evidence>
<sequence>MPSIDELEAYAHENHVPIMMKTGIEFILELIRNQAYTRILELGTAIGYSAIRMARISPLIQIDTLENDPERAQVAMKNIAAEHLESQIRLHVMDIAEFQTDQQYDLIFVDAAKAQYPHYMQQFRANLAEGGVFVFDNLNFHGMVEDPSLTENKGTKQMIKKLRRFRETLMTDPNCLTQFYPEVGDGVAVVGLLRK</sequence>
<keyword evidence="3" id="KW-0949">S-adenosyl-L-methionine</keyword>
<protein>
    <submittedName>
        <fullName evidence="4">Methyltransferase domain-containing protein</fullName>
    </submittedName>
</protein>
<keyword evidence="2 4" id="KW-0808">Transferase</keyword>
<evidence type="ECO:0000256" key="2">
    <source>
        <dbReference type="ARBA" id="ARBA00022679"/>
    </source>
</evidence>
<dbReference type="InterPro" id="IPR002935">
    <property type="entry name" value="SAM_O-MeTrfase"/>
</dbReference>
<dbReference type="SUPFAM" id="SSF53335">
    <property type="entry name" value="S-adenosyl-L-methionine-dependent methyltransferases"/>
    <property type="match status" value="1"/>
</dbReference>
<keyword evidence="7" id="KW-1185">Reference proteome</keyword>
<dbReference type="EMBL" id="WKPJ01000014">
    <property type="protein sequence ID" value="MSA89638.1"/>
    <property type="molecule type" value="Genomic_DNA"/>
</dbReference>
<dbReference type="Proteomes" id="UP000433575">
    <property type="component" value="Unassembled WGS sequence"/>
</dbReference>
<dbReference type="PANTHER" id="PTHR43836">
    <property type="entry name" value="CATECHOL O-METHYLTRANSFERASE 1-RELATED"/>
    <property type="match status" value="1"/>
</dbReference>
<dbReference type="InterPro" id="IPR029063">
    <property type="entry name" value="SAM-dependent_MTases_sf"/>
</dbReference>
<dbReference type="CDD" id="cd02440">
    <property type="entry name" value="AdoMet_MTases"/>
    <property type="match status" value="1"/>
</dbReference>
<reference evidence="6 7" key="1">
    <citation type="journal article" date="2019" name="Nat. Med.">
        <title>A library of human gut bacterial isolates paired with longitudinal multiomics data enables mechanistic microbiome research.</title>
        <authorList>
            <person name="Poyet M."/>
            <person name="Groussin M."/>
            <person name="Gibbons S.M."/>
            <person name="Avila-Pacheco J."/>
            <person name="Jiang X."/>
            <person name="Kearney S.M."/>
            <person name="Perrotta A.R."/>
            <person name="Berdy B."/>
            <person name="Zhao S."/>
            <person name="Lieberman T.D."/>
            <person name="Swanson P.K."/>
            <person name="Smith M."/>
            <person name="Roesemann S."/>
            <person name="Alexander J.E."/>
            <person name="Rich S.A."/>
            <person name="Livny J."/>
            <person name="Vlamakis H."/>
            <person name="Clish C."/>
            <person name="Bullock K."/>
            <person name="Deik A."/>
            <person name="Scott J."/>
            <person name="Pierce K.A."/>
            <person name="Xavier R.J."/>
            <person name="Alm E.J."/>
        </authorList>
    </citation>
    <scope>NUCLEOTIDE SEQUENCE [LARGE SCALE GENOMIC DNA]</scope>
    <source>
        <strain evidence="4 6">BIOML-A4</strain>
        <strain evidence="5 7">BIOML-A5</strain>
    </source>
</reference>
<dbReference type="OrthoDB" id="9799672at2"/>
<name>A0A6N7S7W4_9FIRM</name>
<evidence type="ECO:0000313" key="7">
    <source>
        <dbReference type="Proteomes" id="UP000480929"/>
    </source>
</evidence>
<dbReference type="GO" id="GO:0008171">
    <property type="term" value="F:O-methyltransferase activity"/>
    <property type="evidence" value="ECO:0007669"/>
    <property type="project" value="InterPro"/>
</dbReference>
<dbReference type="PROSITE" id="PS51682">
    <property type="entry name" value="SAM_OMT_I"/>
    <property type="match status" value="1"/>
</dbReference>
<gene>
    <name evidence="5" type="ORF">GKD88_09700</name>
    <name evidence="4" type="ORF">GKE08_09900</name>
</gene>
<dbReference type="Pfam" id="PF01596">
    <property type="entry name" value="Methyltransf_3"/>
    <property type="match status" value="1"/>
</dbReference>
<evidence type="ECO:0000256" key="3">
    <source>
        <dbReference type="ARBA" id="ARBA00022691"/>
    </source>
</evidence>
<dbReference type="EMBL" id="WKPI01000016">
    <property type="protein sequence ID" value="MSC33393.1"/>
    <property type="molecule type" value="Genomic_DNA"/>
</dbReference>
<dbReference type="GO" id="GO:0032259">
    <property type="term" value="P:methylation"/>
    <property type="evidence" value="ECO:0007669"/>
    <property type="project" value="UniProtKB-KW"/>
</dbReference>
<evidence type="ECO:0000313" key="5">
    <source>
        <dbReference type="EMBL" id="MSC33393.1"/>
    </source>
</evidence>
<comment type="caution">
    <text evidence="4">The sequence shown here is derived from an EMBL/GenBank/DDBJ whole genome shotgun (WGS) entry which is preliminary data.</text>
</comment>
<dbReference type="Proteomes" id="UP000480929">
    <property type="component" value="Unassembled WGS sequence"/>
</dbReference>
<evidence type="ECO:0000313" key="6">
    <source>
        <dbReference type="Proteomes" id="UP000433575"/>
    </source>
</evidence>
<dbReference type="RefSeq" id="WP_154238887.1">
    <property type="nucleotide sequence ID" value="NZ_CALJPI010000108.1"/>
</dbReference>
<proteinExistence type="predicted"/>
<accession>A0A6N7S7W4</accession>
<dbReference type="AlphaFoldDB" id="A0A6N7S7W4"/>